<evidence type="ECO:0000313" key="1">
    <source>
        <dbReference type="EMBL" id="KKL97597.1"/>
    </source>
</evidence>
<dbReference type="InterPro" id="IPR012334">
    <property type="entry name" value="Pectin_lyas_fold"/>
</dbReference>
<organism evidence="1">
    <name type="scientific">marine sediment metagenome</name>
    <dbReference type="NCBI Taxonomy" id="412755"/>
    <lineage>
        <taxon>unclassified sequences</taxon>
        <taxon>metagenomes</taxon>
        <taxon>ecological metagenomes</taxon>
    </lineage>
</organism>
<accession>A0A0F9JF19</accession>
<dbReference type="EMBL" id="LAZR01018131">
    <property type="protein sequence ID" value="KKL97597.1"/>
    <property type="molecule type" value="Genomic_DNA"/>
</dbReference>
<protein>
    <recommendedName>
        <fullName evidence="2">Right handed beta helix domain-containing protein</fullName>
    </recommendedName>
</protein>
<proteinExistence type="predicted"/>
<comment type="caution">
    <text evidence="1">The sequence shown here is derived from an EMBL/GenBank/DDBJ whole genome shotgun (WGS) entry which is preliminary data.</text>
</comment>
<dbReference type="InterPro" id="IPR011050">
    <property type="entry name" value="Pectin_lyase_fold/virulence"/>
</dbReference>
<gene>
    <name evidence="1" type="ORF">LCGC14_1832920</name>
</gene>
<reference evidence="1" key="1">
    <citation type="journal article" date="2015" name="Nature">
        <title>Complex archaea that bridge the gap between prokaryotes and eukaryotes.</title>
        <authorList>
            <person name="Spang A."/>
            <person name="Saw J.H."/>
            <person name="Jorgensen S.L."/>
            <person name="Zaremba-Niedzwiedzka K."/>
            <person name="Martijn J."/>
            <person name="Lind A.E."/>
            <person name="van Eijk R."/>
            <person name="Schleper C."/>
            <person name="Guy L."/>
            <person name="Ettema T.J."/>
        </authorList>
    </citation>
    <scope>NUCLEOTIDE SEQUENCE</scope>
</reference>
<evidence type="ECO:0008006" key="2">
    <source>
        <dbReference type="Google" id="ProtNLM"/>
    </source>
</evidence>
<sequence length="320" mass="33816">MTTQNFPFAEGAFGPFGAPEVPHSFHPGDVQGAVFYVNANASGADDVGDPWPEVDEAICFSTLQAAIDACVDNRGDTIYVKRGGELVTSTVLFDKAGIRVITQKWGMSPSFRGEFTSIYSTALTGDPTAIISQPCYIEGLGFVGADTGTSFFEGAALLLRVDATSSATAAPLGVYLNQCRFPGWSLGNTCGLAMDGGTNVLIEDCYFEDAAFTHGIYMQGVAGHVQVKDCHFSLGTYAMKTGAFSDAGVNTQLEFGPGNICINPTKGINSGSNVVKGIICGNFFATAVDSTHDQTINNMEVDGWMCVGNEYRDEVSVDAD</sequence>
<name>A0A0F9JF19_9ZZZZ</name>
<dbReference type="Gene3D" id="2.160.20.10">
    <property type="entry name" value="Single-stranded right-handed beta-helix, Pectin lyase-like"/>
    <property type="match status" value="1"/>
</dbReference>
<dbReference type="SUPFAM" id="SSF51126">
    <property type="entry name" value="Pectin lyase-like"/>
    <property type="match status" value="1"/>
</dbReference>
<dbReference type="AlphaFoldDB" id="A0A0F9JF19"/>